<sequence length="569" mass="61076">MFATAIRQSLQEGYRARDLRKDCVAGITVGIVAVPLSMALAIASGAAPENGLYTAIIAGFLIALFGGSRFNITGPTAAFVVILLPITQQYGLGGLMVATIMAGLILLAMGLLKLGKLIEFVPYPVTVGFTAGIGVVIATLQLKDFFGLTLHEMPEFYLAKVQALVLALPSLNIWDTLTASVTLATFLLWRKFSRKLPPHLPALIAGSLCAWIITQLVANPDIATIGSRFSWSIEGMSGQGIPPLLPHLALPWNLPGPDGQPLGLSYGLIKDLMTAAFAIAMLGAIESLLCAVVADGMTRTRHNPNSELIGQGIGNIVAPFFGGIPATAAIARTATSIRSGSVSPVAAMVHALFVLLSVLLLAPVLAIVPMASLAALLMMVAWNMSEAPHFIRVVRVAPRQDVAVLLTCFVLTVAFDMVIAVTVGMLLAGLLLIKRISDLTRADRIEHHAHEDTVSLPDPIEIYDINGALFFGAAQRALSMIQRMDDHIKVVILDMSDVNMVDMTAIIAMENILNDLQKRDIGLVLNNLEPRIILKLRRAGIRKRKGDIDFGRNMQESCRHAMAQLQLRS</sequence>
<dbReference type="InterPro" id="IPR011547">
    <property type="entry name" value="SLC26A/SulP_dom"/>
</dbReference>
<evidence type="ECO:0000259" key="6">
    <source>
        <dbReference type="PROSITE" id="PS50801"/>
    </source>
</evidence>
<dbReference type="SUPFAM" id="SSF52091">
    <property type="entry name" value="SpoIIaa-like"/>
    <property type="match status" value="1"/>
</dbReference>
<feature type="transmembrane region" description="Helical" evidence="5">
    <location>
        <begin position="200"/>
        <end position="218"/>
    </location>
</feature>
<accession>A0ABP8VA60</accession>
<evidence type="ECO:0000256" key="1">
    <source>
        <dbReference type="ARBA" id="ARBA00004141"/>
    </source>
</evidence>
<organism evidence="7 8">
    <name type="scientific">Kistimonas scapharcae</name>
    <dbReference type="NCBI Taxonomy" id="1036133"/>
    <lineage>
        <taxon>Bacteria</taxon>
        <taxon>Pseudomonadati</taxon>
        <taxon>Pseudomonadota</taxon>
        <taxon>Gammaproteobacteria</taxon>
        <taxon>Oceanospirillales</taxon>
        <taxon>Endozoicomonadaceae</taxon>
        <taxon>Kistimonas</taxon>
    </lineage>
</organism>
<dbReference type="RefSeq" id="WP_345198788.1">
    <property type="nucleotide sequence ID" value="NZ_BAABFL010000472.1"/>
</dbReference>
<proteinExistence type="predicted"/>
<reference evidence="8" key="1">
    <citation type="journal article" date="2019" name="Int. J. Syst. Evol. Microbiol.">
        <title>The Global Catalogue of Microorganisms (GCM) 10K type strain sequencing project: providing services to taxonomists for standard genome sequencing and annotation.</title>
        <authorList>
            <consortium name="The Broad Institute Genomics Platform"/>
            <consortium name="The Broad Institute Genome Sequencing Center for Infectious Disease"/>
            <person name="Wu L."/>
            <person name="Ma J."/>
        </authorList>
    </citation>
    <scope>NUCLEOTIDE SEQUENCE [LARGE SCALE GENOMIC DNA]</scope>
    <source>
        <strain evidence="8">JCM 17805</strain>
    </source>
</reference>
<comment type="caution">
    <text evidence="7">The sequence shown here is derived from an EMBL/GenBank/DDBJ whole genome shotgun (WGS) entry which is preliminary data.</text>
</comment>
<dbReference type="InterPro" id="IPR001902">
    <property type="entry name" value="SLC26A/SulP_fam"/>
</dbReference>
<feature type="transmembrane region" description="Helical" evidence="5">
    <location>
        <begin position="402"/>
        <end position="433"/>
    </location>
</feature>
<gene>
    <name evidence="7" type="primary">dauA</name>
    <name evidence="7" type="ORF">GCM10023116_45500</name>
</gene>
<comment type="subcellular location">
    <subcellularLocation>
        <location evidence="1">Membrane</location>
        <topology evidence="1">Multi-pass membrane protein</topology>
    </subcellularLocation>
</comment>
<name>A0ABP8VA60_9GAMM</name>
<evidence type="ECO:0000313" key="7">
    <source>
        <dbReference type="EMBL" id="GAA4652266.1"/>
    </source>
</evidence>
<dbReference type="Gene3D" id="3.30.750.24">
    <property type="entry name" value="STAS domain"/>
    <property type="match status" value="1"/>
</dbReference>
<dbReference type="Pfam" id="PF00916">
    <property type="entry name" value="Sulfate_transp"/>
    <property type="match status" value="1"/>
</dbReference>
<dbReference type="InterPro" id="IPR002645">
    <property type="entry name" value="STAS_dom"/>
</dbReference>
<dbReference type="PANTHER" id="PTHR11814">
    <property type="entry name" value="SULFATE TRANSPORTER"/>
    <property type="match status" value="1"/>
</dbReference>
<dbReference type="Pfam" id="PF01740">
    <property type="entry name" value="STAS"/>
    <property type="match status" value="1"/>
</dbReference>
<dbReference type="EMBL" id="BAABFL010000472">
    <property type="protein sequence ID" value="GAA4652266.1"/>
    <property type="molecule type" value="Genomic_DNA"/>
</dbReference>
<dbReference type="Proteomes" id="UP001500604">
    <property type="component" value="Unassembled WGS sequence"/>
</dbReference>
<keyword evidence="4 5" id="KW-0472">Membrane</keyword>
<feature type="transmembrane region" description="Helical" evidence="5">
    <location>
        <begin position="123"/>
        <end position="142"/>
    </location>
</feature>
<dbReference type="PROSITE" id="PS50801">
    <property type="entry name" value="STAS"/>
    <property type="match status" value="1"/>
</dbReference>
<feature type="domain" description="STAS" evidence="6">
    <location>
        <begin position="450"/>
        <end position="561"/>
    </location>
</feature>
<keyword evidence="8" id="KW-1185">Reference proteome</keyword>
<evidence type="ECO:0000313" key="8">
    <source>
        <dbReference type="Proteomes" id="UP001500604"/>
    </source>
</evidence>
<evidence type="ECO:0000256" key="4">
    <source>
        <dbReference type="ARBA" id="ARBA00023136"/>
    </source>
</evidence>
<dbReference type="NCBIfam" id="TIGR00815">
    <property type="entry name" value="sulP"/>
    <property type="match status" value="1"/>
</dbReference>
<feature type="transmembrane region" description="Helical" evidence="5">
    <location>
        <begin position="272"/>
        <end position="294"/>
    </location>
</feature>
<feature type="transmembrane region" description="Helical" evidence="5">
    <location>
        <begin position="352"/>
        <end position="382"/>
    </location>
</feature>
<evidence type="ECO:0000256" key="3">
    <source>
        <dbReference type="ARBA" id="ARBA00022989"/>
    </source>
</evidence>
<dbReference type="NCBIfam" id="NF008660">
    <property type="entry name" value="PRK11660.1"/>
    <property type="match status" value="1"/>
</dbReference>
<evidence type="ECO:0000256" key="2">
    <source>
        <dbReference type="ARBA" id="ARBA00022692"/>
    </source>
</evidence>
<feature type="transmembrane region" description="Helical" evidence="5">
    <location>
        <begin position="24"/>
        <end position="43"/>
    </location>
</feature>
<feature type="transmembrane region" description="Helical" evidence="5">
    <location>
        <begin position="90"/>
        <end position="111"/>
    </location>
</feature>
<evidence type="ECO:0000256" key="5">
    <source>
        <dbReference type="SAM" id="Phobius"/>
    </source>
</evidence>
<keyword evidence="3 5" id="KW-1133">Transmembrane helix</keyword>
<protein>
    <submittedName>
        <fullName evidence="7">C4-dicarboxylic acid transporter DauA</fullName>
    </submittedName>
</protein>
<keyword evidence="2 5" id="KW-0812">Transmembrane</keyword>
<dbReference type="CDD" id="cd07042">
    <property type="entry name" value="STAS_SulP_like_sulfate_transporter"/>
    <property type="match status" value="1"/>
</dbReference>
<dbReference type="InterPro" id="IPR036513">
    <property type="entry name" value="STAS_dom_sf"/>
</dbReference>